<reference evidence="3" key="1">
    <citation type="submission" date="2021-07" db="EMBL/GenBank/DDBJ databases">
        <authorList>
            <person name="Branca A.L. A."/>
        </authorList>
    </citation>
    <scope>NUCLEOTIDE SEQUENCE</scope>
</reference>
<feature type="domain" description="HNH nuclease" evidence="2">
    <location>
        <begin position="172"/>
        <end position="265"/>
    </location>
</feature>
<feature type="compositionally biased region" description="Basic residues" evidence="1">
    <location>
        <begin position="430"/>
        <end position="459"/>
    </location>
</feature>
<dbReference type="EMBL" id="CAJVPA010000206">
    <property type="protein sequence ID" value="CAG8401049.1"/>
    <property type="molecule type" value="Genomic_DNA"/>
</dbReference>
<comment type="caution">
    <text evidence="3">The sequence shown here is derived from an EMBL/GenBank/DDBJ whole genome shotgun (WGS) entry which is preliminary data.</text>
</comment>
<feature type="compositionally biased region" description="Polar residues" evidence="1">
    <location>
        <begin position="372"/>
        <end position="391"/>
    </location>
</feature>
<dbReference type="Proteomes" id="UP001152646">
    <property type="component" value="Unassembled WGS sequence"/>
</dbReference>
<name>A0A9W4NSA6_9EURO</name>
<dbReference type="AlphaFoldDB" id="A0A9W4NSA6"/>
<evidence type="ECO:0000259" key="2">
    <source>
        <dbReference type="Pfam" id="PF13391"/>
    </source>
</evidence>
<proteinExistence type="predicted"/>
<evidence type="ECO:0000313" key="4">
    <source>
        <dbReference type="Proteomes" id="UP001152646"/>
    </source>
</evidence>
<organism evidence="3 4">
    <name type="scientific">Penicillium salamii</name>
    <dbReference type="NCBI Taxonomy" id="1612424"/>
    <lineage>
        <taxon>Eukaryota</taxon>
        <taxon>Fungi</taxon>
        <taxon>Dikarya</taxon>
        <taxon>Ascomycota</taxon>
        <taxon>Pezizomycotina</taxon>
        <taxon>Eurotiomycetes</taxon>
        <taxon>Eurotiomycetidae</taxon>
        <taxon>Eurotiales</taxon>
        <taxon>Aspergillaceae</taxon>
        <taxon>Penicillium</taxon>
    </lineage>
</organism>
<dbReference type="InterPro" id="IPR003615">
    <property type="entry name" value="HNH_nuc"/>
</dbReference>
<evidence type="ECO:0000256" key="1">
    <source>
        <dbReference type="SAM" id="MobiDB-lite"/>
    </source>
</evidence>
<dbReference type="OrthoDB" id="2104739at2759"/>
<gene>
    <name evidence="3" type="ORF">PSALAMII_LOCUS8106</name>
</gene>
<sequence>MASNNLVRGQPINVQAEHGFLHGPVEYKGEKVILTARPDYGVWYGTNEALCLNVLIVEAKKSDIEAGAAQALGYMGCIHRERKRWPRRDATVYGMATTGTMFWFLKISNDSKNRAQFRHFRWLPLTPSVTPTRYTMLRWNYPDDDVTPELAESKQRDAHLRTECLARDDNRCAVTGFPDKEILDPRIETRTAYTDCVHIIPLSLSSWSTESEGYAKDIIWTNLARHFPTLQSMNFTQENINSISNRITMSNEVHYHFRRFDIAFEETSRTDRYRIQNYRPRLKSISSLFQFVRFKSYDQRYDLPSPELFKVYAVLARIFHASGAAQQIEKTLNDRDRYCMLARDGSKDISSILAVTTLGVFASGGSNVQQTGAAFQDSETGAQSVQKSPLTNPKFDDPVKSSIDGLATPAAMAALHPEASSISRNGGIHKQCRLSRRQKKTMGQRAKKRLPKKRKKSMY</sequence>
<feature type="region of interest" description="Disordered" evidence="1">
    <location>
        <begin position="372"/>
        <end position="401"/>
    </location>
</feature>
<feature type="region of interest" description="Disordered" evidence="1">
    <location>
        <begin position="419"/>
        <end position="459"/>
    </location>
</feature>
<accession>A0A9W4NSA6</accession>
<evidence type="ECO:0000313" key="3">
    <source>
        <dbReference type="EMBL" id="CAG8401049.1"/>
    </source>
</evidence>
<protein>
    <recommendedName>
        <fullName evidence="2">HNH nuclease domain-containing protein</fullName>
    </recommendedName>
</protein>
<dbReference type="Pfam" id="PF13391">
    <property type="entry name" value="HNH_2"/>
    <property type="match status" value="1"/>
</dbReference>